<dbReference type="Proteomes" id="UP000295757">
    <property type="component" value="Unassembled WGS sequence"/>
</dbReference>
<evidence type="ECO:0000313" key="8">
    <source>
        <dbReference type="Proteomes" id="UP000295757"/>
    </source>
</evidence>
<evidence type="ECO:0000259" key="6">
    <source>
        <dbReference type="Pfam" id="PF06271"/>
    </source>
</evidence>
<feature type="domain" description="RDD" evidence="6">
    <location>
        <begin position="7"/>
        <end position="179"/>
    </location>
</feature>
<sequence>MYQNVNFLRRLLGDLLDLLIYGIVFTLIFISFSFNQKDSNGHFKIYYFYLSFLFMSIWTLLYFFILPIITKGKLISNYIFKTRIIDTKTKDYTFAMIFKRNILSSFYIFAIVIFIFSTIYKNDINDKKEGIYIVENTKTIIVLRFITTAFSLLMVLKTANYIMILFHKKKLSLTDFLSNSRVVFIKQVEIQEEELYLLKPFEKKWRKIKRFNEWESLENYDPKL</sequence>
<keyword evidence="8" id="KW-1185">Reference proteome</keyword>
<comment type="subcellular location">
    <subcellularLocation>
        <location evidence="1">Membrane</location>
        <topology evidence="1">Multi-pass membrane protein</topology>
    </subcellularLocation>
</comment>
<dbReference type="RefSeq" id="WP_134111096.1">
    <property type="nucleotide sequence ID" value="NZ_SOCN01000003.1"/>
</dbReference>
<protein>
    <submittedName>
        <fullName evidence="7">RDD family protein</fullName>
    </submittedName>
</protein>
<feature type="transmembrane region" description="Helical" evidence="5">
    <location>
        <begin position="140"/>
        <end position="166"/>
    </location>
</feature>
<comment type="caution">
    <text evidence="7">The sequence shown here is derived from an EMBL/GenBank/DDBJ whole genome shotgun (WGS) entry which is preliminary data.</text>
</comment>
<dbReference type="AlphaFoldDB" id="A0A4R7UC15"/>
<organism evidence="7 8">
    <name type="scientific">Mycoplasmopsis mustelae</name>
    <dbReference type="NCBI Taxonomy" id="171289"/>
    <lineage>
        <taxon>Bacteria</taxon>
        <taxon>Bacillati</taxon>
        <taxon>Mycoplasmatota</taxon>
        <taxon>Mycoplasmoidales</taxon>
        <taxon>Metamycoplasmataceae</taxon>
        <taxon>Mycoplasmopsis</taxon>
    </lineage>
</organism>
<keyword evidence="4 5" id="KW-0472">Membrane</keyword>
<name>A0A4R7UC15_9BACT</name>
<feature type="transmembrane region" description="Helical" evidence="5">
    <location>
        <begin position="46"/>
        <end position="69"/>
    </location>
</feature>
<evidence type="ECO:0000256" key="4">
    <source>
        <dbReference type="ARBA" id="ARBA00023136"/>
    </source>
</evidence>
<evidence type="ECO:0000256" key="2">
    <source>
        <dbReference type="ARBA" id="ARBA00022692"/>
    </source>
</evidence>
<feature type="transmembrane region" description="Helical" evidence="5">
    <location>
        <begin position="12"/>
        <end position="34"/>
    </location>
</feature>
<evidence type="ECO:0000256" key="5">
    <source>
        <dbReference type="SAM" id="Phobius"/>
    </source>
</evidence>
<dbReference type="EMBL" id="SOCN01000003">
    <property type="protein sequence ID" value="TDV23267.1"/>
    <property type="molecule type" value="Genomic_DNA"/>
</dbReference>
<dbReference type="InterPro" id="IPR010432">
    <property type="entry name" value="RDD"/>
</dbReference>
<dbReference type="OrthoDB" id="9940598at2"/>
<keyword evidence="2 5" id="KW-0812">Transmembrane</keyword>
<keyword evidence="3 5" id="KW-1133">Transmembrane helix</keyword>
<proteinExistence type="predicted"/>
<reference evidence="7 8" key="1">
    <citation type="submission" date="2019-03" db="EMBL/GenBank/DDBJ databases">
        <title>Genomic Encyclopedia of Archaeal and Bacterial Type Strains, Phase II (KMG-II): from individual species to whole genera.</title>
        <authorList>
            <person name="Goeker M."/>
        </authorList>
    </citation>
    <scope>NUCLEOTIDE SEQUENCE [LARGE SCALE GENOMIC DNA]</scope>
    <source>
        <strain evidence="7 8">ATCC 35214</strain>
    </source>
</reference>
<gene>
    <name evidence="7" type="ORF">BCF59_0613</name>
</gene>
<feature type="transmembrane region" description="Helical" evidence="5">
    <location>
        <begin position="102"/>
        <end position="120"/>
    </location>
</feature>
<dbReference type="GO" id="GO:0016020">
    <property type="term" value="C:membrane"/>
    <property type="evidence" value="ECO:0007669"/>
    <property type="project" value="UniProtKB-SubCell"/>
</dbReference>
<accession>A0A4R7UC15</accession>
<dbReference type="Pfam" id="PF06271">
    <property type="entry name" value="RDD"/>
    <property type="match status" value="1"/>
</dbReference>
<evidence type="ECO:0000256" key="1">
    <source>
        <dbReference type="ARBA" id="ARBA00004141"/>
    </source>
</evidence>
<evidence type="ECO:0000256" key="3">
    <source>
        <dbReference type="ARBA" id="ARBA00022989"/>
    </source>
</evidence>
<evidence type="ECO:0000313" key="7">
    <source>
        <dbReference type="EMBL" id="TDV23267.1"/>
    </source>
</evidence>